<feature type="non-terminal residue" evidence="1">
    <location>
        <position position="1"/>
    </location>
</feature>
<dbReference type="EMBL" id="BART01031585">
    <property type="protein sequence ID" value="GAH15885.1"/>
    <property type="molecule type" value="Genomic_DNA"/>
</dbReference>
<evidence type="ECO:0008006" key="2">
    <source>
        <dbReference type="Google" id="ProtNLM"/>
    </source>
</evidence>
<sequence length="199" mass="23608">LNKIILIYTPYEKIENNLLVCKRYIIEILKSYNGKNFSKESIIQEEIENENIEIYADKLNKVIEREKKFKPEKIVLDMTPGRKYMSAINVYYGYNLSETPIQVYYLHLEESKYQDVPYPLSPIIKNELIDILESTEIFSKELEKISYKEGKEDIEDLADELLNIMKEDDKKKDYLPSCFSLLFFCFNSMRKSFPFSVIS</sequence>
<comment type="caution">
    <text evidence="1">The sequence shown here is derived from an EMBL/GenBank/DDBJ whole genome shotgun (WGS) entry which is preliminary data.</text>
</comment>
<name>X1E668_9ZZZZ</name>
<organism evidence="1">
    <name type="scientific">marine sediment metagenome</name>
    <dbReference type="NCBI Taxonomy" id="412755"/>
    <lineage>
        <taxon>unclassified sequences</taxon>
        <taxon>metagenomes</taxon>
        <taxon>ecological metagenomes</taxon>
    </lineage>
</organism>
<accession>X1E668</accession>
<protein>
    <recommendedName>
        <fullName evidence="2">CRISPR system ring nuclease SSO1393-like domain-containing protein</fullName>
    </recommendedName>
</protein>
<evidence type="ECO:0000313" key="1">
    <source>
        <dbReference type="EMBL" id="GAH15885.1"/>
    </source>
</evidence>
<gene>
    <name evidence="1" type="ORF">S01H4_54833</name>
</gene>
<dbReference type="AlphaFoldDB" id="X1E668"/>
<proteinExistence type="predicted"/>
<reference evidence="1" key="1">
    <citation type="journal article" date="2014" name="Front. Microbiol.">
        <title>High frequency of phylogenetically diverse reductive dehalogenase-homologous genes in deep subseafloor sedimentary metagenomes.</title>
        <authorList>
            <person name="Kawai M."/>
            <person name="Futagami T."/>
            <person name="Toyoda A."/>
            <person name="Takaki Y."/>
            <person name="Nishi S."/>
            <person name="Hori S."/>
            <person name="Arai W."/>
            <person name="Tsubouchi T."/>
            <person name="Morono Y."/>
            <person name="Uchiyama I."/>
            <person name="Ito T."/>
            <person name="Fujiyama A."/>
            <person name="Inagaki F."/>
            <person name="Takami H."/>
        </authorList>
    </citation>
    <scope>NUCLEOTIDE SEQUENCE</scope>
    <source>
        <strain evidence="1">Expedition CK06-06</strain>
    </source>
</reference>